<dbReference type="Gene3D" id="3.40.50.300">
    <property type="entry name" value="P-loop containing nucleotide triphosphate hydrolases"/>
    <property type="match status" value="1"/>
</dbReference>
<evidence type="ECO:0000313" key="4">
    <source>
        <dbReference type="EMBL" id="OMF49404.1"/>
    </source>
</evidence>
<dbReference type="Pfam" id="PF07728">
    <property type="entry name" value="AAA_5"/>
    <property type="match status" value="1"/>
</dbReference>
<dbReference type="InterPro" id="IPR027417">
    <property type="entry name" value="P-loop_NTPase"/>
</dbReference>
<dbReference type="SUPFAM" id="SSF53300">
    <property type="entry name" value="vWA-like"/>
    <property type="match status" value="1"/>
</dbReference>
<protein>
    <recommendedName>
        <fullName evidence="3">VWFA domain-containing protein</fullName>
    </recommendedName>
</protein>
<dbReference type="Gene3D" id="1.10.8.80">
    <property type="entry name" value="Magnesium chelatase subunit I, C-Terminal domain"/>
    <property type="match status" value="1"/>
</dbReference>
<comment type="similarity">
    <text evidence="1">Belongs to the Mg-chelatase subunits D/I family.</text>
</comment>
<dbReference type="InterPro" id="IPR052989">
    <property type="entry name" value="Mg-chelatase_DI-like"/>
</dbReference>
<evidence type="ECO:0000259" key="3">
    <source>
        <dbReference type="PROSITE" id="PS50234"/>
    </source>
</evidence>
<dbReference type="STRING" id="297318.BK138_29815"/>
<dbReference type="GO" id="GO:0016887">
    <property type="term" value="F:ATP hydrolysis activity"/>
    <property type="evidence" value="ECO:0007669"/>
    <property type="project" value="InterPro"/>
</dbReference>
<feature type="compositionally biased region" description="Basic and acidic residues" evidence="2">
    <location>
        <begin position="294"/>
        <end position="304"/>
    </location>
</feature>
<dbReference type="Pfam" id="PF17863">
    <property type="entry name" value="AAA_lid_2"/>
    <property type="match status" value="1"/>
</dbReference>
<evidence type="ECO:0000256" key="1">
    <source>
        <dbReference type="ARBA" id="ARBA00005799"/>
    </source>
</evidence>
<dbReference type="EMBL" id="MRTP01000014">
    <property type="protein sequence ID" value="OMF49404.1"/>
    <property type="molecule type" value="Genomic_DNA"/>
</dbReference>
<dbReference type="RefSeq" id="WP_076175302.1">
    <property type="nucleotide sequence ID" value="NZ_MRTP01000014.1"/>
</dbReference>
<evidence type="ECO:0000256" key="2">
    <source>
        <dbReference type="SAM" id="MobiDB-lite"/>
    </source>
</evidence>
<dbReference type="InterPro" id="IPR003593">
    <property type="entry name" value="AAA+_ATPase"/>
</dbReference>
<dbReference type="InterPro" id="IPR036465">
    <property type="entry name" value="vWFA_dom_sf"/>
</dbReference>
<name>A0A1R1EC63_9BACL</name>
<sequence length="659" mass="72354">MHSKDYAYPFCAVVGQERAKRALMLYAVNPSLNGVLLAGETGTAKSLLVRGFATLLPERRQIYIPLHVDDDRLFGGMDTADAVHLGEKRFSPGLLASADGQMMAIDDVNLMSERMLKAILSTTENGGFETEREGISVWQSTSFLLLGTMNPEDVKLNPALLDRWGLYVRVENSANPSERMEIMRRRLAFERNSDEFVLSFETETAALRKKITQAQQRLCTVRIGEPMLRLAVEIVKESGCTGHRADILLAELARTLAAWEGQPEISSEHVREAAGFVLPHRMLAGDANGASGETSERETEREQTESDSNSIQQPKAPEQGIHSQQEEQQPGGELTDDVGEESAAAPDPNASGESGGSSRSDEVSTTAQVVVEAVGRGFDVRRIAFAPPNKRFQGKAGKRNHTSEGGRNGRYVRAEPPRRTLSDLALDATLRAAAPYQQLRAQRQVEDDGGRSRPHVLVERSDLRVKVRESRTGTALLFVVDASGSMNASKRMKAVKGAILSLLRDAYRQRDSVGLVAFRDRGAELLLDITRSVELAERKLRSMPVGGRTPLLAGLEKGAETIHTLMRKGSGLIPAMIVITDGKANTGTASGHDQWQEIRNVGRRISAAGIQALVIDTEQGFVRLGYARQLADCLHAQYYQLEELDARRIERAVRGLVQR</sequence>
<dbReference type="Gene3D" id="3.40.50.410">
    <property type="entry name" value="von Willebrand factor, type A domain"/>
    <property type="match status" value="1"/>
</dbReference>
<dbReference type="CDD" id="cd01451">
    <property type="entry name" value="vWA_Magnesium_chelatase"/>
    <property type="match status" value="1"/>
</dbReference>
<gene>
    <name evidence="4" type="ORF">BK138_29815</name>
</gene>
<dbReference type="AlphaFoldDB" id="A0A1R1EC63"/>
<organism evidence="4 5">
    <name type="scientific">Paenibacillus rhizosphaerae</name>
    <dbReference type="NCBI Taxonomy" id="297318"/>
    <lineage>
        <taxon>Bacteria</taxon>
        <taxon>Bacillati</taxon>
        <taxon>Bacillota</taxon>
        <taxon>Bacilli</taxon>
        <taxon>Bacillales</taxon>
        <taxon>Paenibacillaceae</taxon>
        <taxon>Paenibacillus</taxon>
    </lineage>
</organism>
<dbReference type="CDD" id="cd00009">
    <property type="entry name" value="AAA"/>
    <property type="match status" value="1"/>
</dbReference>
<evidence type="ECO:0000313" key="5">
    <source>
        <dbReference type="Proteomes" id="UP000187172"/>
    </source>
</evidence>
<dbReference type="InterPro" id="IPR041628">
    <property type="entry name" value="ChlI/MoxR_AAA_lid"/>
</dbReference>
<reference evidence="4 5" key="1">
    <citation type="submission" date="2016-11" db="EMBL/GenBank/DDBJ databases">
        <title>Paenibacillus species isolates.</title>
        <authorList>
            <person name="Beno S.M."/>
        </authorList>
    </citation>
    <scope>NUCLEOTIDE SEQUENCE [LARGE SCALE GENOMIC DNA]</scope>
    <source>
        <strain evidence="4 5">FSL R5-0378</strain>
    </source>
</reference>
<dbReference type="PANTHER" id="PTHR35023">
    <property type="entry name" value="CHELATASE-RELATED"/>
    <property type="match status" value="1"/>
</dbReference>
<dbReference type="Proteomes" id="UP000187172">
    <property type="component" value="Unassembled WGS sequence"/>
</dbReference>
<dbReference type="InterPro" id="IPR002035">
    <property type="entry name" value="VWF_A"/>
</dbReference>
<dbReference type="Pfam" id="PF13519">
    <property type="entry name" value="VWA_2"/>
    <property type="match status" value="1"/>
</dbReference>
<dbReference type="SMART" id="SM00382">
    <property type="entry name" value="AAA"/>
    <property type="match status" value="1"/>
</dbReference>
<dbReference type="SUPFAM" id="SSF52540">
    <property type="entry name" value="P-loop containing nucleoside triphosphate hydrolases"/>
    <property type="match status" value="1"/>
</dbReference>
<dbReference type="InterPro" id="IPR041702">
    <property type="entry name" value="BchD/ChlD_VWA"/>
</dbReference>
<feature type="region of interest" description="Disordered" evidence="2">
    <location>
        <begin position="284"/>
        <end position="364"/>
    </location>
</feature>
<feature type="domain" description="VWFA" evidence="3">
    <location>
        <begin position="475"/>
        <end position="659"/>
    </location>
</feature>
<dbReference type="SMART" id="SM00327">
    <property type="entry name" value="VWA"/>
    <property type="match status" value="1"/>
</dbReference>
<feature type="region of interest" description="Disordered" evidence="2">
    <location>
        <begin position="389"/>
        <end position="414"/>
    </location>
</feature>
<dbReference type="GO" id="GO:0005524">
    <property type="term" value="F:ATP binding"/>
    <property type="evidence" value="ECO:0007669"/>
    <property type="project" value="InterPro"/>
</dbReference>
<dbReference type="PROSITE" id="PS50234">
    <property type="entry name" value="VWFA"/>
    <property type="match status" value="1"/>
</dbReference>
<proteinExistence type="inferred from homology"/>
<accession>A0A1R1EC63</accession>
<comment type="caution">
    <text evidence="4">The sequence shown here is derived from an EMBL/GenBank/DDBJ whole genome shotgun (WGS) entry which is preliminary data.</text>
</comment>
<keyword evidence="5" id="KW-1185">Reference proteome</keyword>
<dbReference type="InterPro" id="IPR011704">
    <property type="entry name" value="ATPase_dyneun-rel_AAA"/>
</dbReference>
<dbReference type="PANTHER" id="PTHR35023:SF1">
    <property type="entry name" value="MG-PROTOPORPHYRIN IX CHELATASE"/>
    <property type="match status" value="1"/>
</dbReference>